<evidence type="ECO:0000259" key="3">
    <source>
        <dbReference type="Pfam" id="PF02397"/>
    </source>
</evidence>
<keyword evidence="2" id="KW-1133">Transmembrane helix</keyword>
<proteinExistence type="inferred from homology"/>
<dbReference type="Proteomes" id="UP000654670">
    <property type="component" value="Unassembled WGS sequence"/>
</dbReference>
<dbReference type="InterPro" id="IPR003362">
    <property type="entry name" value="Bact_transf"/>
</dbReference>
<name>A0A917S6R6_9BACL</name>
<comment type="caution">
    <text evidence="4">The sequence shown here is derived from an EMBL/GenBank/DDBJ whole genome shotgun (WGS) entry which is preliminary data.</text>
</comment>
<evidence type="ECO:0000313" key="4">
    <source>
        <dbReference type="EMBL" id="GGL58731.1"/>
    </source>
</evidence>
<feature type="transmembrane region" description="Helical" evidence="2">
    <location>
        <begin position="39"/>
        <end position="62"/>
    </location>
</feature>
<keyword evidence="2" id="KW-0472">Membrane</keyword>
<keyword evidence="2" id="KW-0812">Transmembrane</keyword>
<dbReference type="AlphaFoldDB" id="A0A917S6R6"/>
<reference evidence="4" key="1">
    <citation type="journal article" date="2014" name="Int. J. Syst. Evol. Microbiol.">
        <title>Complete genome sequence of Corynebacterium casei LMG S-19264T (=DSM 44701T), isolated from a smear-ripened cheese.</title>
        <authorList>
            <consortium name="US DOE Joint Genome Institute (JGI-PGF)"/>
            <person name="Walter F."/>
            <person name="Albersmeier A."/>
            <person name="Kalinowski J."/>
            <person name="Ruckert C."/>
        </authorList>
    </citation>
    <scope>NUCLEOTIDE SEQUENCE</scope>
    <source>
        <strain evidence="4">JCM 15325</strain>
    </source>
</reference>
<gene>
    <name evidence="4" type="ORF">GCM10007968_23380</name>
</gene>
<dbReference type="Pfam" id="PF02397">
    <property type="entry name" value="Bac_transf"/>
    <property type="match status" value="1"/>
</dbReference>
<dbReference type="EMBL" id="BMOK01000010">
    <property type="protein sequence ID" value="GGL58731.1"/>
    <property type="molecule type" value="Genomic_DNA"/>
</dbReference>
<reference evidence="4" key="2">
    <citation type="submission" date="2020-09" db="EMBL/GenBank/DDBJ databases">
        <authorList>
            <person name="Sun Q."/>
            <person name="Ohkuma M."/>
        </authorList>
    </citation>
    <scope>NUCLEOTIDE SEQUENCE</scope>
    <source>
        <strain evidence="4">JCM 15325</strain>
    </source>
</reference>
<evidence type="ECO:0000256" key="1">
    <source>
        <dbReference type="ARBA" id="ARBA00006464"/>
    </source>
</evidence>
<evidence type="ECO:0000313" key="5">
    <source>
        <dbReference type="Proteomes" id="UP000654670"/>
    </source>
</evidence>
<keyword evidence="5" id="KW-1185">Reference proteome</keyword>
<dbReference type="PANTHER" id="PTHR30576">
    <property type="entry name" value="COLANIC BIOSYNTHESIS UDP-GLUCOSE LIPID CARRIER TRANSFERASE"/>
    <property type="match status" value="1"/>
</dbReference>
<comment type="similarity">
    <text evidence="1">Belongs to the bacterial sugar transferase family.</text>
</comment>
<dbReference type="PANTHER" id="PTHR30576:SF0">
    <property type="entry name" value="UNDECAPRENYL-PHOSPHATE N-ACETYLGALACTOSAMINYL 1-PHOSPHATE TRANSFERASE-RELATED"/>
    <property type="match status" value="1"/>
</dbReference>
<feature type="domain" description="Bacterial sugar transferase" evidence="3">
    <location>
        <begin position="34"/>
        <end position="213"/>
    </location>
</feature>
<evidence type="ECO:0000256" key="2">
    <source>
        <dbReference type="SAM" id="Phobius"/>
    </source>
</evidence>
<sequence length="219" mass="24706">MNAEKEINLYSDYSIDSSLRVSLPRPIKSYLYIKRGFDLVTATVGLIFAAPVICVFSVLIMLETPGSPFYVQQRVGKDGKCFNLIKLRSMRKDAEKNGAQWAAEHDPRVTRVGAVIRRTRIDELPQLLTVLKGDMSIIGPRPERPVFTAQFNREIRGFARRLAVKPGLTGLAQVNGGYNISPREKLRYDLKYIHNMSPALEFRILLKTIKVLITGEGAR</sequence>
<dbReference type="GO" id="GO:0016780">
    <property type="term" value="F:phosphotransferase activity, for other substituted phosphate groups"/>
    <property type="evidence" value="ECO:0007669"/>
    <property type="project" value="TreeGrafter"/>
</dbReference>
<protein>
    <submittedName>
        <fullName evidence="4">Capsular polysaccharide biosynthesis protein</fullName>
    </submittedName>
</protein>
<organism evidence="4 5">
    <name type="scientific">Sporolactobacillus putidus</name>
    <dbReference type="NCBI Taxonomy" id="492735"/>
    <lineage>
        <taxon>Bacteria</taxon>
        <taxon>Bacillati</taxon>
        <taxon>Bacillota</taxon>
        <taxon>Bacilli</taxon>
        <taxon>Bacillales</taxon>
        <taxon>Sporolactobacillaceae</taxon>
        <taxon>Sporolactobacillus</taxon>
    </lineage>
</organism>
<accession>A0A917S6R6</accession>